<dbReference type="EMBL" id="ATLV01023266">
    <property type="status" value="NOT_ANNOTATED_CDS"/>
    <property type="molecule type" value="Genomic_DNA"/>
</dbReference>
<organism evidence="1">
    <name type="scientific">Anopheles sinensis</name>
    <name type="common">Mosquito</name>
    <dbReference type="NCBI Taxonomy" id="74873"/>
    <lineage>
        <taxon>Eukaryota</taxon>
        <taxon>Metazoa</taxon>
        <taxon>Ecdysozoa</taxon>
        <taxon>Arthropoda</taxon>
        <taxon>Hexapoda</taxon>
        <taxon>Insecta</taxon>
        <taxon>Pterygota</taxon>
        <taxon>Neoptera</taxon>
        <taxon>Endopterygota</taxon>
        <taxon>Diptera</taxon>
        <taxon>Nematocera</taxon>
        <taxon>Culicoidea</taxon>
        <taxon>Culicidae</taxon>
        <taxon>Anophelinae</taxon>
        <taxon>Anopheles</taxon>
    </lineage>
</organism>
<dbReference type="EnsemblMetazoa" id="ASIC016790-RA">
    <property type="protein sequence ID" value="ASIC016790-PA"/>
    <property type="gene ID" value="ASIC016790"/>
</dbReference>
<keyword evidence="3" id="KW-1185">Reference proteome</keyword>
<dbReference type="AlphaFoldDB" id="A0A084WEY6"/>
<reference evidence="1 3" key="1">
    <citation type="journal article" date="2014" name="BMC Genomics">
        <title>Genome sequence of Anopheles sinensis provides insight into genetics basis of mosquito competence for malaria parasites.</title>
        <authorList>
            <person name="Zhou D."/>
            <person name="Zhang D."/>
            <person name="Ding G."/>
            <person name="Shi L."/>
            <person name="Hou Q."/>
            <person name="Ye Y."/>
            <person name="Xu Y."/>
            <person name="Zhou H."/>
            <person name="Xiong C."/>
            <person name="Li S."/>
            <person name="Yu J."/>
            <person name="Hong S."/>
            <person name="Yu X."/>
            <person name="Zou P."/>
            <person name="Chen C."/>
            <person name="Chang X."/>
            <person name="Wang W."/>
            <person name="Lv Y."/>
            <person name="Sun Y."/>
            <person name="Ma L."/>
            <person name="Shen B."/>
            <person name="Zhu C."/>
        </authorList>
    </citation>
    <scope>NUCLEOTIDE SEQUENCE [LARGE SCALE GENOMIC DNA]</scope>
</reference>
<accession>A0A084WEY6</accession>
<proteinExistence type="predicted"/>
<reference evidence="2" key="2">
    <citation type="submission" date="2020-05" db="UniProtKB">
        <authorList>
            <consortium name="EnsemblMetazoa"/>
        </authorList>
    </citation>
    <scope>IDENTIFICATION</scope>
</reference>
<evidence type="ECO:0000313" key="1">
    <source>
        <dbReference type="EMBL" id="KFB48780.1"/>
    </source>
</evidence>
<gene>
    <name evidence="1" type="ORF">ZHAS_00016790</name>
</gene>
<name>A0A084WEY6_ANOSI</name>
<dbReference type="VEuPathDB" id="VectorBase:ASIC016790"/>
<evidence type="ECO:0000313" key="2">
    <source>
        <dbReference type="EnsemblMetazoa" id="ASIC016790-PA"/>
    </source>
</evidence>
<sequence>MHRKCGFCELHVDGCTRKSEYRPTDVCEKGTAFTCVRVLYAARENDQYPANETNAQEWERSSDG</sequence>
<dbReference type="EMBL" id="KE525341">
    <property type="protein sequence ID" value="KFB48780.1"/>
    <property type="molecule type" value="Genomic_DNA"/>
</dbReference>
<protein>
    <submittedName>
        <fullName evidence="1 2">Uncharacterized protein</fullName>
    </submittedName>
</protein>
<dbReference type="Proteomes" id="UP000030765">
    <property type="component" value="Unassembled WGS sequence"/>
</dbReference>
<evidence type="ECO:0000313" key="3">
    <source>
        <dbReference type="Proteomes" id="UP000030765"/>
    </source>
</evidence>